<name>A0AAV5AP83_9AGAM</name>
<evidence type="ECO:0000313" key="1">
    <source>
        <dbReference type="EMBL" id="GJJ15607.1"/>
    </source>
</evidence>
<dbReference type="EMBL" id="BPWL01000011">
    <property type="protein sequence ID" value="GJJ15607.1"/>
    <property type="molecule type" value="Genomic_DNA"/>
</dbReference>
<dbReference type="Proteomes" id="UP001050691">
    <property type="component" value="Unassembled WGS sequence"/>
</dbReference>
<protein>
    <submittedName>
        <fullName evidence="1">Uncharacterized protein</fullName>
    </submittedName>
</protein>
<dbReference type="AlphaFoldDB" id="A0AAV5AP83"/>
<comment type="caution">
    <text evidence="1">The sequence shown here is derived from an EMBL/GenBank/DDBJ whole genome shotgun (WGS) entry which is preliminary data.</text>
</comment>
<reference evidence="1" key="1">
    <citation type="submission" date="2021-10" db="EMBL/GenBank/DDBJ databases">
        <title>De novo Genome Assembly of Clathrus columnatus (Basidiomycota, Fungi) Using Illumina and Nanopore Sequence Data.</title>
        <authorList>
            <person name="Ogiso-Tanaka E."/>
            <person name="Itagaki H."/>
            <person name="Hosoya T."/>
            <person name="Hosaka K."/>
        </authorList>
    </citation>
    <scope>NUCLEOTIDE SEQUENCE</scope>
    <source>
        <strain evidence="1">MO-923</strain>
    </source>
</reference>
<organism evidence="1 2">
    <name type="scientific">Clathrus columnatus</name>
    <dbReference type="NCBI Taxonomy" id="1419009"/>
    <lineage>
        <taxon>Eukaryota</taxon>
        <taxon>Fungi</taxon>
        <taxon>Dikarya</taxon>
        <taxon>Basidiomycota</taxon>
        <taxon>Agaricomycotina</taxon>
        <taxon>Agaricomycetes</taxon>
        <taxon>Phallomycetidae</taxon>
        <taxon>Phallales</taxon>
        <taxon>Clathraceae</taxon>
        <taxon>Clathrus</taxon>
    </lineage>
</organism>
<sequence length="63" mass="7186">MHLKPPSPDLEGATEIVTSDPRESIIAATVIIKIGTYVEAKNIILSDIYWKEDVWDKEQLYLK</sequence>
<keyword evidence="2" id="KW-1185">Reference proteome</keyword>
<dbReference type="Gene3D" id="3.30.70.1060">
    <property type="entry name" value="Dimeric alpha+beta barrel"/>
    <property type="match status" value="1"/>
</dbReference>
<proteinExistence type="predicted"/>
<gene>
    <name evidence="1" type="ORF">Clacol_009885</name>
</gene>
<accession>A0AAV5AP83</accession>
<evidence type="ECO:0000313" key="2">
    <source>
        <dbReference type="Proteomes" id="UP001050691"/>
    </source>
</evidence>